<dbReference type="Pfam" id="PF03551">
    <property type="entry name" value="PadR"/>
    <property type="match status" value="1"/>
</dbReference>
<dbReference type="InterPro" id="IPR005149">
    <property type="entry name" value="Tscrpt_reg_PadR_N"/>
</dbReference>
<protein>
    <submittedName>
        <fullName evidence="2">Helix-turn-helix transcriptional regulator</fullName>
    </submittedName>
</protein>
<evidence type="ECO:0000259" key="1">
    <source>
        <dbReference type="Pfam" id="PF03551"/>
    </source>
</evidence>
<accession>A0A940X2J1</accession>
<gene>
    <name evidence="2" type="ORF">J5837_10055</name>
</gene>
<organism evidence="2 3">
    <name type="scientific">Pseudoxanthomonas helianthi</name>
    <dbReference type="NCBI Taxonomy" id="1453541"/>
    <lineage>
        <taxon>Bacteria</taxon>
        <taxon>Pseudomonadati</taxon>
        <taxon>Pseudomonadota</taxon>
        <taxon>Gammaproteobacteria</taxon>
        <taxon>Lysobacterales</taxon>
        <taxon>Lysobacteraceae</taxon>
        <taxon>Pseudoxanthomonas</taxon>
    </lineage>
</organism>
<evidence type="ECO:0000313" key="3">
    <source>
        <dbReference type="Proteomes" id="UP000673447"/>
    </source>
</evidence>
<keyword evidence="3" id="KW-1185">Reference proteome</keyword>
<dbReference type="SUPFAM" id="SSF46785">
    <property type="entry name" value="Winged helix' DNA-binding domain"/>
    <property type="match status" value="1"/>
</dbReference>
<feature type="domain" description="Transcription regulator PadR N-terminal" evidence="1">
    <location>
        <begin position="16"/>
        <end position="84"/>
    </location>
</feature>
<reference evidence="2" key="1">
    <citation type="journal article" date="2016" name="Int. J. Syst. Evol. Microbiol.">
        <title>Pseudoxanthomonas helianthi sp. nov., isolated from roots of Jerusalem artichoke (Helianthus tuberosus).</title>
        <authorList>
            <person name="Kittiwongwattana C."/>
            <person name="Thawai C."/>
        </authorList>
    </citation>
    <scope>NUCLEOTIDE SEQUENCE</scope>
    <source>
        <strain evidence="2">110414</strain>
    </source>
</reference>
<name>A0A940X2J1_9GAMM</name>
<dbReference type="PANTHER" id="PTHR43252">
    <property type="entry name" value="TRANSCRIPTIONAL REGULATOR YQJI"/>
    <property type="match status" value="1"/>
</dbReference>
<dbReference type="InterPro" id="IPR036388">
    <property type="entry name" value="WH-like_DNA-bd_sf"/>
</dbReference>
<sequence length="171" mass="19108">MPRGRKFSADDLQLLLLALLEEEPRHGYELIKALQARSNGFYSPSPGMVYPSLTYLEELGHVTVEAEGNRKRYALADGGREHLAARRARVDAMWAKLNHIAAKMDSVRRAFSGEDLSEASEGGWLPELAQARRALKTALFRRHDLSADEQRRIAAILQRAAREIEGEGGAR</sequence>
<comment type="caution">
    <text evidence="2">The sequence shown here is derived from an EMBL/GenBank/DDBJ whole genome shotgun (WGS) entry which is preliminary data.</text>
</comment>
<dbReference type="InterPro" id="IPR036390">
    <property type="entry name" value="WH_DNA-bd_sf"/>
</dbReference>
<dbReference type="RefSeq" id="WP_210536620.1">
    <property type="nucleotide sequence ID" value="NZ_JAGKTC010000002.1"/>
</dbReference>
<dbReference type="PANTHER" id="PTHR43252:SF7">
    <property type="entry name" value="TRANSCRIPTIONAL REGULATOR YQJI"/>
    <property type="match status" value="1"/>
</dbReference>
<evidence type="ECO:0000313" key="2">
    <source>
        <dbReference type="EMBL" id="MBP3984758.1"/>
    </source>
</evidence>
<dbReference type="Gene3D" id="1.10.10.10">
    <property type="entry name" value="Winged helix-like DNA-binding domain superfamily/Winged helix DNA-binding domain"/>
    <property type="match status" value="1"/>
</dbReference>
<dbReference type="AlphaFoldDB" id="A0A940X2J1"/>
<reference evidence="2" key="2">
    <citation type="submission" date="2021-03" db="EMBL/GenBank/DDBJ databases">
        <authorList>
            <person name="Cao W."/>
        </authorList>
    </citation>
    <scope>NUCLEOTIDE SEQUENCE</scope>
    <source>
        <strain evidence="2">110414</strain>
    </source>
</reference>
<dbReference type="Proteomes" id="UP000673447">
    <property type="component" value="Unassembled WGS sequence"/>
</dbReference>
<dbReference type="EMBL" id="JAGKTC010000002">
    <property type="protein sequence ID" value="MBP3984758.1"/>
    <property type="molecule type" value="Genomic_DNA"/>
</dbReference>
<proteinExistence type="predicted"/>